<reference evidence="2 3" key="1">
    <citation type="journal article" date="2005" name="Int. J. Syst. Evol. Microbiol.">
        <title>Bacillus litoralis sp. nov., isolated from a tidal flat of the Yellow Sea in Korea.</title>
        <authorList>
            <person name="Yoon J.H."/>
            <person name="Oh T.K."/>
        </authorList>
    </citation>
    <scope>NUCLEOTIDE SEQUENCE [LARGE SCALE GENOMIC DNA]</scope>
    <source>
        <strain evidence="2 3">SW-211</strain>
    </source>
</reference>
<comment type="caution">
    <text evidence="2">The sequence shown here is derived from an EMBL/GenBank/DDBJ whole genome shotgun (WGS) entry which is preliminary data.</text>
</comment>
<feature type="transmembrane region" description="Helical" evidence="1">
    <location>
        <begin position="219"/>
        <end position="240"/>
    </location>
</feature>
<feature type="transmembrane region" description="Helical" evidence="1">
    <location>
        <begin position="20"/>
        <end position="41"/>
    </location>
</feature>
<evidence type="ECO:0000313" key="3">
    <source>
        <dbReference type="Proteomes" id="UP000321363"/>
    </source>
</evidence>
<dbReference type="RefSeq" id="WP_146949499.1">
    <property type="nucleotide sequence ID" value="NZ_VOQF01000008.1"/>
</dbReference>
<dbReference type="Proteomes" id="UP000321363">
    <property type="component" value="Unassembled WGS sequence"/>
</dbReference>
<keyword evidence="1" id="KW-1133">Transmembrane helix</keyword>
<keyword evidence="1" id="KW-0812">Transmembrane</keyword>
<feature type="transmembrane region" description="Helical" evidence="1">
    <location>
        <begin position="180"/>
        <end position="199"/>
    </location>
</feature>
<dbReference type="OrthoDB" id="1795989at2"/>
<keyword evidence="1" id="KW-0472">Membrane</keyword>
<feature type="transmembrane region" description="Helical" evidence="1">
    <location>
        <begin position="61"/>
        <end position="82"/>
    </location>
</feature>
<proteinExistence type="predicted"/>
<accession>A0A5C6VWR3</accession>
<protein>
    <submittedName>
        <fullName evidence="2">Uncharacterized protein</fullName>
    </submittedName>
</protein>
<sequence length="248" mass="27460">MFLTEVKLWDIVKKQTQYKLNAYLSVFSSLLFIQVVGILFSTNGSGNTSMGFNGDSINISFLTGDLIIIFTIIWALISAIIITTKASRNDDFIFISNRLSSNLSNILFLIIASIVGGVTSILSGILLKVILLFVLHDDYTLGTLISFQELLLGMFVSFLYIILLAAIGYFVGMVTQISKWFGVLIPALLIGNSIISANQGKEEFLVAEVVKFFAQESSLLLFFAKVIFTSSILFFLSVILSNKMEVRK</sequence>
<evidence type="ECO:0000256" key="1">
    <source>
        <dbReference type="SAM" id="Phobius"/>
    </source>
</evidence>
<feature type="transmembrane region" description="Helical" evidence="1">
    <location>
        <begin position="150"/>
        <end position="171"/>
    </location>
</feature>
<gene>
    <name evidence="2" type="ORF">FS935_15125</name>
</gene>
<feature type="transmembrane region" description="Helical" evidence="1">
    <location>
        <begin position="103"/>
        <end position="130"/>
    </location>
</feature>
<name>A0A5C6VWR3_9BACI</name>
<dbReference type="EMBL" id="VOQF01000008">
    <property type="protein sequence ID" value="TXC89701.1"/>
    <property type="molecule type" value="Genomic_DNA"/>
</dbReference>
<organism evidence="2 3">
    <name type="scientific">Metabacillus litoralis</name>
    <dbReference type="NCBI Taxonomy" id="152268"/>
    <lineage>
        <taxon>Bacteria</taxon>
        <taxon>Bacillati</taxon>
        <taxon>Bacillota</taxon>
        <taxon>Bacilli</taxon>
        <taxon>Bacillales</taxon>
        <taxon>Bacillaceae</taxon>
        <taxon>Metabacillus</taxon>
    </lineage>
</organism>
<dbReference type="AlphaFoldDB" id="A0A5C6VWR3"/>
<keyword evidence="3" id="KW-1185">Reference proteome</keyword>
<evidence type="ECO:0000313" key="2">
    <source>
        <dbReference type="EMBL" id="TXC89701.1"/>
    </source>
</evidence>